<dbReference type="RefSeq" id="WP_184152603.1">
    <property type="nucleotide sequence ID" value="NZ_JACHKA010000001.1"/>
</dbReference>
<evidence type="ECO:0000313" key="6">
    <source>
        <dbReference type="EMBL" id="MBB5985812.1"/>
    </source>
</evidence>
<evidence type="ECO:0000256" key="3">
    <source>
        <dbReference type="ARBA" id="ARBA00022679"/>
    </source>
</evidence>
<evidence type="ECO:0000256" key="1">
    <source>
        <dbReference type="ARBA" id="ARBA00010815"/>
    </source>
</evidence>
<dbReference type="Gene3D" id="3.40.50.150">
    <property type="entry name" value="Vaccinia Virus protein VP39"/>
    <property type="match status" value="1"/>
</dbReference>
<keyword evidence="4" id="KW-0949">S-adenosyl-L-methionine</keyword>
<accession>A0ABR6NEV9</accession>
<keyword evidence="2 6" id="KW-0489">Methyltransferase</keyword>
<keyword evidence="7" id="KW-1185">Reference proteome</keyword>
<dbReference type="Proteomes" id="UP001138540">
    <property type="component" value="Unassembled WGS sequence"/>
</dbReference>
<protein>
    <submittedName>
        <fullName evidence="6">Cyclopropane-fatty-acyl-phospholipid synthase</fullName>
        <ecNumber evidence="6">2.1.1.79</ecNumber>
    </submittedName>
</protein>
<evidence type="ECO:0000313" key="7">
    <source>
        <dbReference type="Proteomes" id="UP001138540"/>
    </source>
</evidence>
<dbReference type="CDD" id="cd02440">
    <property type="entry name" value="AdoMet_MTases"/>
    <property type="match status" value="1"/>
</dbReference>
<dbReference type="InterPro" id="IPR003333">
    <property type="entry name" value="CMAS"/>
</dbReference>
<organism evidence="6 7">
    <name type="scientific">Sphingobium lignivorans</name>
    <dbReference type="NCBI Taxonomy" id="2735886"/>
    <lineage>
        <taxon>Bacteria</taxon>
        <taxon>Pseudomonadati</taxon>
        <taxon>Pseudomonadota</taxon>
        <taxon>Alphaproteobacteria</taxon>
        <taxon>Sphingomonadales</taxon>
        <taxon>Sphingomonadaceae</taxon>
        <taxon>Sphingobium</taxon>
    </lineage>
</organism>
<dbReference type="PANTHER" id="PTHR43667:SF2">
    <property type="entry name" value="FATTY ACID C-METHYL TRANSFERASE"/>
    <property type="match status" value="1"/>
</dbReference>
<evidence type="ECO:0000256" key="2">
    <source>
        <dbReference type="ARBA" id="ARBA00022603"/>
    </source>
</evidence>
<gene>
    <name evidence="6" type="ORF">HNP60_001786</name>
</gene>
<name>A0ABR6NEV9_9SPHN</name>
<dbReference type="InterPro" id="IPR050723">
    <property type="entry name" value="CFA/CMAS"/>
</dbReference>
<dbReference type="SUPFAM" id="SSF53335">
    <property type="entry name" value="S-adenosyl-L-methionine-dependent methyltransferases"/>
    <property type="match status" value="1"/>
</dbReference>
<dbReference type="InterPro" id="IPR029063">
    <property type="entry name" value="SAM-dependent_MTases_sf"/>
</dbReference>
<dbReference type="Pfam" id="PF02353">
    <property type="entry name" value="CMAS"/>
    <property type="match status" value="1"/>
</dbReference>
<evidence type="ECO:0000256" key="5">
    <source>
        <dbReference type="ARBA" id="ARBA00023098"/>
    </source>
</evidence>
<comment type="caution">
    <text evidence="6">The sequence shown here is derived from an EMBL/GenBank/DDBJ whole genome shotgun (WGS) entry which is preliminary data.</text>
</comment>
<keyword evidence="3 6" id="KW-0808">Transferase</keyword>
<dbReference type="PANTHER" id="PTHR43667">
    <property type="entry name" value="CYCLOPROPANE-FATTY-ACYL-PHOSPHOLIPID SYNTHASE"/>
    <property type="match status" value="1"/>
</dbReference>
<dbReference type="GO" id="GO:0008825">
    <property type="term" value="F:cyclopropane-fatty-acyl-phospholipid synthase activity"/>
    <property type="evidence" value="ECO:0007669"/>
    <property type="project" value="UniProtKB-EC"/>
</dbReference>
<comment type="similarity">
    <text evidence="1">Belongs to the CFA/CMAS family.</text>
</comment>
<reference evidence="6 7" key="1">
    <citation type="submission" date="2020-08" db="EMBL/GenBank/DDBJ databases">
        <title>Exploring microbial biodiversity for novel pathways involved in the catabolism of aromatic compounds derived from lignin.</title>
        <authorList>
            <person name="Elkins J."/>
        </authorList>
    </citation>
    <scope>NUCLEOTIDE SEQUENCE [LARGE SCALE GENOMIC DNA]</scope>
    <source>
        <strain evidence="6 7">B1D3A</strain>
    </source>
</reference>
<dbReference type="EC" id="2.1.1.79" evidence="6"/>
<keyword evidence="5" id="KW-0443">Lipid metabolism</keyword>
<dbReference type="GO" id="GO:0032259">
    <property type="term" value="P:methylation"/>
    <property type="evidence" value="ECO:0007669"/>
    <property type="project" value="UniProtKB-KW"/>
</dbReference>
<evidence type="ECO:0000256" key="4">
    <source>
        <dbReference type="ARBA" id="ARBA00022691"/>
    </source>
</evidence>
<proteinExistence type="inferred from homology"/>
<dbReference type="PIRSF" id="PIRSF003085">
    <property type="entry name" value="CMAS"/>
    <property type="match status" value="1"/>
</dbReference>
<sequence>MTVHNPPASRQRAFLRRTGARAGRGLWRSVPGALFTSVLRRVDRGLLTGSLELHLPDGAVRLLGGHAPGFSAIVHLASWRAVARLATSGSTGWYRAWAAGDWSSPDPVTLFALFGANARSLGSAARSSGLPRLLGRLKLARRHNSRRGARRNIAEHYDLGNDFYALWLDRTLTYSSACPAYPDEPLDEAQTRKIDALLDRLDLKDGDRLLEIGCGWGGLAARALERYDLQYTGLTLSSEQKAHVEQRLAASGAPARVLLRDYRDAEGTYDAIASVEMVEAVGERYWPAYLESIARLLKPGGRAAIQFISIDDAIFPAYAARADFIQQYVFPGGCLLSERRFREIAAQKGLLWQDQVRFGLDYAWTLRKWRERFDAAVDAGMLPLRFDVRFVDLWRYYLMYCEGGFIGRSIDVSQVTLVKGDSPPA</sequence>
<dbReference type="EMBL" id="JACHKA010000001">
    <property type="protein sequence ID" value="MBB5985812.1"/>
    <property type="molecule type" value="Genomic_DNA"/>
</dbReference>